<dbReference type="PANTHER" id="PTHR43574">
    <property type="entry name" value="EPIMERASE-RELATED"/>
    <property type="match status" value="1"/>
</dbReference>
<name>A0ABD3QWE5_9STRA</name>
<dbReference type="Pfam" id="PF16363">
    <property type="entry name" value="GDP_Man_Dehyd"/>
    <property type="match status" value="1"/>
</dbReference>
<keyword evidence="3" id="KW-1133">Transmembrane helix</keyword>
<comment type="caution">
    <text evidence="5">The sequence shown here is derived from an EMBL/GenBank/DDBJ whole genome shotgun (WGS) entry which is preliminary data.</text>
</comment>
<evidence type="ECO:0000256" key="1">
    <source>
        <dbReference type="ARBA" id="ARBA00007637"/>
    </source>
</evidence>
<dbReference type="InterPro" id="IPR036291">
    <property type="entry name" value="NAD(P)-bd_dom_sf"/>
</dbReference>
<dbReference type="Gene3D" id="3.40.50.720">
    <property type="entry name" value="NAD(P)-binding Rossmann-like Domain"/>
    <property type="match status" value="1"/>
</dbReference>
<protein>
    <recommendedName>
        <fullName evidence="4">NAD(P)-binding domain-containing protein</fullName>
    </recommendedName>
</protein>
<feature type="domain" description="NAD(P)-binding" evidence="4">
    <location>
        <begin position="99"/>
        <end position="410"/>
    </location>
</feature>
<dbReference type="AlphaFoldDB" id="A0ABD3QWE5"/>
<gene>
    <name evidence="5" type="ORF">HJC23_009360</name>
</gene>
<organism evidence="5 6">
    <name type="scientific">Cyclotella cryptica</name>
    <dbReference type="NCBI Taxonomy" id="29204"/>
    <lineage>
        <taxon>Eukaryota</taxon>
        <taxon>Sar</taxon>
        <taxon>Stramenopiles</taxon>
        <taxon>Ochrophyta</taxon>
        <taxon>Bacillariophyta</taxon>
        <taxon>Coscinodiscophyceae</taxon>
        <taxon>Thalassiosirophycidae</taxon>
        <taxon>Stephanodiscales</taxon>
        <taxon>Stephanodiscaceae</taxon>
        <taxon>Cyclotella</taxon>
    </lineage>
</organism>
<dbReference type="PRINTS" id="PR01713">
    <property type="entry name" value="NUCEPIMERASE"/>
</dbReference>
<evidence type="ECO:0000256" key="2">
    <source>
        <dbReference type="ARBA" id="ARBA00023027"/>
    </source>
</evidence>
<evidence type="ECO:0000313" key="6">
    <source>
        <dbReference type="Proteomes" id="UP001516023"/>
    </source>
</evidence>
<proteinExistence type="inferred from homology"/>
<sequence length="429" mass="47454">MVSKSRIILLATFVIVTNLVSFYFGKFSRFFSDYLRFLPCGAIMDASASSDFIPKPVGLDAPFPYMLRGSPLQATASEPLTLSNDIPIVDPHVGHKKVLVTGGAGFIGSHVAYALLDRGDSVVVVDEMNDYYDVKIKEANLKLLQEKSDSMNGDGGHLAIYLGDINNQTLMREVFEVESPEWICHLAARAGVRPSIQNPLLYVQANVQGTTNILEYSREYKVRNVVMASSSSVYGESQSTFFSESEDVNEPVSPYAATKRSGELIAYSYHHLYGLNITNLRFFTVYGPRGRPDMAPYKFISSVSSGKTIEQYGDGSTSRDYTYIDDIVDGVIRSIDRAYPYQIFNLGKGSGTKLSEFIALVEKHVGKKANIKLLPEQPGDVPFTNADVSKASRYLGYKSKISTDEGIKKTVAWFESMLGEVASNQWAEQ</sequence>
<accession>A0ABD3QWE5</accession>
<comment type="similarity">
    <text evidence="1">Belongs to the NAD(P)-dependent epimerase/dehydratase family.</text>
</comment>
<keyword evidence="3" id="KW-0472">Membrane</keyword>
<evidence type="ECO:0000256" key="3">
    <source>
        <dbReference type="SAM" id="Phobius"/>
    </source>
</evidence>
<reference evidence="5 6" key="1">
    <citation type="journal article" date="2020" name="G3 (Bethesda)">
        <title>Improved Reference Genome for Cyclotella cryptica CCMP332, a Model for Cell Wall Morphogenesis, Salinity Adaptation, and Lipid Production in Diatoms (Bacillariophyta).</title>
        <authorList>
            <person name="Roberts W.R."/>
            <person name="Downey K.M."/>
            <person name="Ruck E.C."/>
            <person name="Traller J.C."/>
            <person name="Alverson A.J."/>
        </authorList>
    </citation>
    <scope>NUCLEOTIDE SEQUENCE [LARGE SCALE GENOMIC DNA]</scope>
    <source>
        <strain evidence="5 6">CCMP332</strain>
    </source>
</reference>
<keyword evidence="6" id="KW-1185">Reference proteome</keyword>
<feature type="transmembrane region" description="Helical" evidence="3">
    <location>
        <begin position="7"/>
        <end position="25"/>
    </location>
</feature>
<keyword evidence="3" id="KW-0812">Transmembrane</keyword>
<dbReference type="Proteomes" id="UP001516023">
    <property type="component" value="Unassembled WGS sequence"/>
</dbReference>
<evidence type="ECO:0000259" key="4">
    <source>
        <dbReference type="Pfam" id="PF16363"/>
    </source>
</evidence>
<dbReference type="Gene3D" id="3.90.25.10">
    <property type="entry name" value="UDP-galactose 4-epimerase, domain 1"/>
    <property type="match status" value="1"/>
</dbReference>
<dbReference type="SUPFAM" id="SSF51735">
    <property type="entry name" value="NAD(P)-binding Rossmann-fold domains"/>
    <property type="match status" value="1"/>
</dbReference>
<dbReference type="InterPro" id="IPR016040">
    <property type="entry name" value="NAD(P)-bd_dom"/>
</dbReference>
<keyword evidence="2" id="KW-0520">NAD</keyword>
<dbReference type="EMBL" id="JABMIG020000014">
    <property type="protein sequence ID" value="KAL3803396.1"/>
    <property type="molecule type" value="Genomic_DNA"/>
</dbReference>
<evidence type="ECO:0000313" key="5">
    <source>
        <dbReference type="EMBL" id="KAL3803396.1"/>
    </source>
</evidence>